<feature type="compositionally biased region" description="Low complexity" evidence="9">
    <location>
        <begin position="593"/>
        <end position="602"/>
    </location>
</feature>
<gene>
    <name evidence="12" type="primary">htrE_2</name>
    <name evidence="12" type="ORF">LMG3441_04777</name>
</gene>
<dbReference type="InterPro" id="IPR025949">
    <property type="entry name" value="PapC-like_C"/>
</dbReference>
<evidence type="ECO:0000256" key="8">
    <source>
        <dbReference type="ARBA" id="ARBA00023237"/>
    </source>
</evidence>
<dbReference type="GO" id="GO:0009279">
    <property type="term" value="C:cell outer membrane"/>
    <property type="evidence" value="ECO:0007669"/>
    <property type="project" value="UniProtKB-SubCell"/>
</dbReference>
<dbReference type="InterPro" id="IPR037224">
    <property type="entry name" value="PapC_N_sf"/>
</dbReference>
<evidence type="ECO:0000259" key="10">
    <source>
        <dbReference type="Pfam" id="PF13953"/>
    </source>
</evidence>
<dbReference type="Pfam" id="PF00577">
    <property type="entry name" value="Usher"/>
    <property type="match status" value="1"/>
</dbReference>
<dbReference type="InterPro" id="IPR043142">
    <property type="entry name" value="PapC-like_C_sf"/>
</dbReference>
<keyword evidence="13" id="KW-1185">Reference proteome</keyword>
<dbReference type="InterPro" id="IPR025885">
    <property type="entry name" value="PapC_N"/>
</dbReference>
<dbReference type="Pfam" id="PF13954">
    <property type="entry name" value="PapC_N"/>
    <property type="match status" value="1"/>
</dbReference>
<keyword evidence="5" id="KW-0812">Transmembrane</keyword>
<evidence type="ECO:0000256" key="2">
    <source>
        <dbReference type="ARBA" id="ARBA00008064"/>
    </source>
</evidence>
<dbReference type="InterPro" id="IPR000015">
    <property type="entry name" value="Fimb_usher"/>
</dbReference>
<keyword evidence="7" id="KW-0472">Membrane</keyword>
<feature type="compositionally biased region" description="Polar residues" evidence="9">
    <location>
        <begin position="582"/>
        <end position="592"/>
    </location>
</feature>
<dbReference type="Proteomes" id="UP000494269">
    <property type="component" value="Unassembled WGS sequence"/>
</dbReference>
<dbReference type="Gene3D" id="2.60.40.3110">
    <property type="match status" value="1"/>
</dbReference>
<dbReference type="GO" id="GO:0009297">
    <property type="term" value="P:pilus assembly"/>
    <property type="evidence" value="ECO:0007669"/>
    <property type="project" value="InterPro"/>
</dbReference>
<protein>
    <submittedName>
        <fullName evidence="12">Outer membrane usher protein HtrE</fullName>
    </submittedName>
</protein>
<accession>A0A6S7AR56</accession>
<dbReference type="FunFam" id="2.60.40.3110:FF:000001">
    <property type="entry name" value="Putative fimbrial outer membrane usher"/>
    <property type="match status" value="1"/>
</dbReference>
<feature type="domain" description="PapC N-terminal" evidence="11">
    <location>
        <begin position="23"/>
        <end position="172"/>
    </location>
</feature>
<sequence>MALAFALGVAATATNAQDEIAIFDPNMLVQGIGGVTIDPRRFQRVNYAEAGTHHLDVYFNGQWRGVEDIEFRHIEGFDSAVPCYDTAFLDRGGLDLNKVSRAEGVDPLPDALTCEELAAYVPGGQIKLDIAQQRLYITYPEYLQRLAASHRYVDPSQWDSGMTAARLNYTVNVYTSEGAGRRMTRGYSGLNLGVNVGALRFRHTGSVTWSTRNGARYQASSYYVQTDLPSWQSQLLLGESATSGELFDSVTFRGVQLASDDRMLPETLRYYTPIVRGTANSNAKVSVYQRGFLVYETTVSPGPFAIEDVRANSYGGDLDVRVTEADGSSRSFVVPFATIVQLLRPGTTQYSLTAGRAADPGLRGSSQYVLQGTLKRGVGDAVTAYGGLAFTDDYRSMLLGAAMSTRIGAFAADVTTARADLPGSGKRSGASYRLTYSKDLPNSGTSFSLLAYRYSTSGYVGLGEAVAAGRTSHGDGYRPFRVNGMRSRFDANINQALGERWGSVYVAGSAANYWSERGNALNYALGYSNSWNRISYSLGVQRVHNVGGADGYRRGNGDRSTQVTLNISISLGSAASGGSPRLNTFYSRDSQSGTRLTTGATGALDEESAGTYSVSASHTGGNGSNTADASLAYQFPQVSVSASVGAGQGYRQASMSANGGVLVHGGGVTFAQAMGETVALVEAKGAQGARVGYGFNQVDARGYAIVGHLTPYRLNSVDLDPKNIPDDIELKTSSVNIAPRAGAIAKLVYPTLRARQLLIRSTQADGASLPFGAEVIDVATALPVGVVGQGSRIVMRAEQDSGTVRVQWGTGDDEQCLIDYQLPERNTSKGYDVLELACTAGVATPVLKAAAGDALTMR</sequence>
<dbReference type="Gene3D" id="3.10.20.410">
    <property type="match status" value="1"/>
</dbReference>
<organism evidence="12 13">
    <name type="scientific">Achromobacter kerstersii</name>
    <dbReference type="NCBI Taxonomy" id="1353890"/>
    <lineage>
        <taxon>Bacteria</taxon>
        <taxon>Pseudomonadati</taxon>
        <taxon>Pseudomonadota</taxon>
        <taxon>Betaproteobacteria</taxon>
        <taxon>Burkholderiales</taxon>
        <taxon>Alcaligenaceae</taxon>
        <taxon>Achromobacter</taxon>
    </lineage>
</organism>
<proteinExistence type="inferred from homology"/>
<keyword evidence="4" id="KW-1134">Transmembrane beta strand</keyword>
<evidence type="ECO:0000256" key="3">
    <source>
        <dbReference type="ARBA" id="ARBA00022448"/>
    </source>
</evidence>
<comment type="similarity">
    <text evidence="2">Belongs to the fimbrial export usher family.</text>
</comment>
<evidence type="ECO:0000313" key="13">
    <source>
        <dbReference type="Proteomes" id="UP000494269"/>
    </source>
</evidence>
<name>A0A6S7AR56_9BURK</name>
<evidence type="ECO:0000256" key="4">
    <source>
        <dbReference type="ARBA" id="ARBA00022452"/>
    </source>
</evidence>
<dbReference type="GO" id="GO:0015473">
    <property type="term" value="F:fimbrial usher porin activity"/>
    <property type="evidence" value="ECO:0007669"/>
    <property type="project" value="InterPro"/>
</dbReference>
<dbReference type="Pfam" id="PF13953">
    <property type="entry name" value="PapC_C"/>
    <property type="match status" value="1"/>
</dbReference>
<dbReference type="InterPro" id="IPR042186">
    <property type="entry name" value="FimD_plug_dom"/>
</dbReference>
<keyword evidence="8" id="KW-0998">Cell outer membrane</keyword>
<evidence type="ECO:0000313" key="12">
    <source>
        <dbReference type="EMBL" id="CAB3732142.1"/>
    </source>
</evidence>
<reference evidence="12 13" key="1">
    <citation type="submission" date="2020-04" db="EMBL/GenBank/DDBJ databases">
        <authorList>
            <person name="De Canck E."/>
        </authorList>
    </citation>
    <scope>NUCLEOTIDE SEQUENCE [LARGE SCALE GENOMIC DNA]</scope>
    <source>
        <strain evidence="12 13">LMG 3441</strain>
    </source>
</reference>
<keyword evidence="6" id="KW-0732">Signal</keyword>
<dbReference type="Gene3D" id="2.60.40.2610">
    <property type="entry name" value="Outer membrane usher protein FimD, plug domain"/>
    <property type="match status" value="1"/>
</dbReference>
<keyword evidence="3" id="KW-0813">Transport</keyword>
<comment type="subcellular location">
    <subcellularLocation>
        <location evidence="1">Cell outer membrane</location>
        <topology evidence="1">Multi-pass membrane protein</topology>
    </subcellularLocation>
</comment>
<dbReference type="PANTHER" id="PTHR30451">
    <property type="entry name" value="OUTER MEMBRANE USHER PROTEIN"/>
    <property type="match status" value="1"/>
</dbReference>
<dbReference type="SUPFAM" id="SSF141729">
    <property type="entry name" value="FimD N-terminal domain-like"/>
    <property type="match status" value="1"/>
</dbReference>
<evidence type="ECO:0000256" key="6">
    <source>
        <dbReference type="ARBA" id="ARBA00022729"/>
    </source>
</evidence>
<evidence type="ECO:0000256" key="9">
    <source>
        <dbReference type="SAM" id="MobiDB-lite"/>
    </source>
</evidence>
<dbReference type="PANTHER" id="PTHR30451:SF20">
    <property type="entry name" value="FIMBRIAE USHER"/>
    <property type="match status" value="1"/>
</dbReference>
<feature type="region of interest" description="Disordered" evidence="9">
    <location>
        <begin position="582"/>
        <end position="602"/>
    </location>
</feature>
<evidence type="ECO:0000259" key="11">
    <source>
        <dbReference type="Pfam" id="PF13954"/>
    </source>
</evidence>
<feature type="domain" description="PapC-like C-terminal" evidence="10">
    <location>
        <begin position="758"/>
        <end position="824"/>
    </location>
</feature>
<evidence type="ECO:0000256" key="7">
    <source>
        <dbReference type="ARBA" id="ARBA00023136"/>
    </source>
</evidence>
<evidence type="ECO:0000256" key="1">
    <source>
        <dbReference type="ARBA" id="ARBA00004571"/>
    </source>
</evidence>
<evidence type="ECO:0000256" key="5">
    <source>
        <dbReference type="ARBA" id="ARBA00022692"/>
    </source>
</evidence>
<dbReference type="AlphaFoldDB" id="A0A6S7AR56"/>
<dbReference type="Gene3D" id="2.60.40.2070">
    <property type="match status" value="1"/>
</dbReference>
<dbReference type="EMBL" id="CADIJQ010000009">
    <property type="protein sequence ID" value="CAB3732142.1"/>
    <property type="molecule type" value="Genomic_DNA"/>
</dbReference>